<name>A0A0G0UH57_9BACT</name>
<dbReference type="GO" id="GO:0032259">
    <property type="term" value="P:methylation"/>
    <property type="evidence" value="ECO:0007669"/>
    <property type="project" value="UniProtKB-KW"/>
</dbReference>
<dbReference type="Pfam" id="PF13489">
    <property type="entry name" value="Methyltransf_23"/>
    <property type="match status" value="1"/>
</dbReference>
<evidence type="ECO:0000256" key="2">
    <source>
        <dbReference type="ARBA" id="ARBA00022679"/>
    </source>
</evidence>
<sequence>MKKNAYKEMFDNELSHAWYVQTRKLMISLLGKRITKSARILDAGCGTGGTIKLLNNAGFNNIYGIDKSNEAIKFCRKRKIKNLKQGTVNFLPYNKKTYDVVICLDVLYHKGINTHKALSEINRVLKKDGLLYIQEPSYDWIKSKHDIVIETRQRFTLNELRNLVESHNFRIIKTSYFNTIFFFPILIKRIFDKIVSSHSAISDVQPLPKALNFSLLMSLKLENKLINFMNLPLGLSVISLSKKK</sequence>
<gene>
    <name evidence="4" type="ORF">UU34_C0001G0146</name>
</gene>
<dbReference type="EMBL" id="LCAG01000001">
    <property type="protein sequence ID" value="KKR88149.1"/>
    <property type="molecule type" value="Genomic_DNA"/>
</dbReference>
<accession>A0A0G0UH57</accession>
<protein>
    <submittedName>
        <fullName evidence="4">Methyltransferase type 11</fullName>
    </submittedName>
</protein>
<evidence type="ECO:0000313" key="4">
    <source>
        <dbReference type="EMBL" id="KKR88149.1"/>
    </source>
</evidence>
<keyword evidence="1 4" id="KW-0489">Methyltransferase</keyword>
<keyword evidence="2 4" id="KW-0808">Transferase</keyword>
<dbReference type="SUPFAM" id="SSF53335">
    <property type="entry name" value="S-adenosyl-L-methionine-dependent methyltransferases"/>
    <property type="match status" value="1"/>
</dbReference>
<dbReference type="InterPro" id="IPR029063">
    <property type="entry name" value="SAM-dependent_MTases_sf"/>
</dbReference>
<dbReference type="Proteomes" id="UP000034854">
    <property type="component" value="Unassembled WGS sequence"/>
</dbReference>
<dbReference type="Gene3D" id="3.40.50.150">
    <property type="entry name" value="Vaccinia Virus protein VP39"/>
    <property type="match status" value="1"/>
</dbReference>
<evidence type="ECO:0000256" key="1">
    <source>
        <dbReference type="ARBA" id="ARBA00022603"/>
    </source>
</evidence>
<dbReference type="AlphaFoldDB" id="A0A0G0UH57"/>
<proteinExistence type="predicted"/>
<evidence type="ECO:0000313" key="5">
    <source>
        <dbReference type="Proteomes" id="UP000034854"/>
    </source>
</evidence>
<evidence type="ECO:0000256" key="3">
    <source>
        <dbReference type="ARBA" id="ARBA00022691"/>
    </source>
</evidence>
<reference evidence="4 5" key="1">
    <citation type="journal article" date="2015" name="Nature">
        <title>rRNA introns, odd ribosomes, and small enigmatic genomes across a large radiation of phyla.</title>
        <authorList>
            <person name="Brown C.T."/>
            <person name="Hug L.A."/>
            <person name="Thomas B.C."/>
            <person name="Sharon I."/>
            <person name="Castelle C.J."/>
            <person name="Singh A."/>
            <person name="Wilkins M.J."/>
            <person name="Williams K.H."/>
            <person name="Banfield J.F."/>
        </authorList>
    </citation>
    <scope>NUCLEOTIDE SEQUENCE [LARGE SCALE GENOMIC DNA]</scope>
</reference>
<dbReference type="GO" id="GO:0008168">
    <property type="term" value="F:methyltransferase activity"/>
    <property type="evidence" value="ECO:0007669"/>
    <property type="project" value="UniProtKB-KW"/>
</dbReference>
<dbReference type="PANTHER" id="PTHR43464:SF19">
    <property type="entry name" value="UBIQUINONE BIOSYNTHESIS O-METHYLTRANSFERASE, MITOCHONDRIAL"/>
    <property type="match status" value="1"/>
</dbReference>
<dbReference type="PANTHER" id="PTHR43464">
    <property type="entry name" value="METHYLTRANSFERASE"/>
    <property type="match status" value="1"/>
</dbReference>
<keyword evidence="3" id="KW-0949">S-adenosyl-L-methionine</keyword>
<comment type="caution">
    <text evidence="4">The sequence shown here is derived from an EMBL/GenBank/DDBJ whole genome shotgun (WGS) entry which is preliminary data.</text>
</comment>
<dbReference type="CDD" id="cd02440">
    <property type="entry name" value="AdoMet_MTases"/>
    <property type="match status" value="1"/>
</dbReference>
<organism evidence="4 5">
    <name type="scientific">Candidatus Curtissbacteria bacterium GW2011_GWA1_41_11</name>
    <dbReference type="NCBI Taxonomy" id="1618409"/>
    <lineage>
        <taxon>Bacteria</taxon>
        <taxon>Candidatus Curtissiibacteriota</taxon>
    </lineage>
</organism>